<reference evidence="2 3" key="1">
    <citation type="submission" date="2018-06" db="EMBL/GenBank/DDBJ databases">
        <title>Pseudomonas diversity within urban Lake Michigan freshwaters.</title>
        <authorList>
            <person name="Batrich M."/>
            <person name="Hatzopoulos T."/>
            <person name="Putonti C."/>
        </authorList>
    </citation>
    <scope>NUCLEOTIDE SEQUENCE [LARGE SCALE GENOMIC DNA]</scope>
    <source>
        <strain evidence="2 3">LBp-160603</strain>
    </source>
</reference>
<feature type="transmembrane region" description="Helical" evidence="1">
    <location>
        <begin position="16"/>
        <end position="38"/>
    </location>
</feature>
<organism evidence="2 3">
    <name type="scientific">Pseudomonas soli</name>
    <dbReference type="NCBI Taxonomy" id="1306993"/>
    <lineage>
        <taxon>Bacteria</taxon>
        <taxon>Pseudomonadati</taxon>
        <taxon>Pseudomonadota</taxon>
        <taxon>Gammaproteobacteria</taxon>
        <taxon>Pseudomonadales</taxon>
        <taxon>Pseudomonadaceae</taxon>
        <taxon>Pseudomonas</taxon>
    </lineage>
</organism>
<dbReference type="EMBL" id="QJRO01000003">
    <property type="protein sequence ID" value="PYB84091.1"/>
    <property type="molecule type" value="Genomic_DNA"/>
</dbReference>
<keyword evidence="1" id="KW-1133">Transmembrane helix</keyword>
<keyword evidence="1" id="KW-0472">Membrane</keyword>
<evidence type="ECO:0000313" key="3">
    <source>
        <dbReference type="Proteomes" id="UP000247620"/>
    </source>
</evidence>
<keyword evidence="1" id="KW-0812">Transmembrane</keyword>
<dbReference type="AlphaFoldDB" id="A0A2V4I2R6"/>
<protein>
    <submittedName>
        <fullName evidence="2">Uncharacterized protein</fullName>
    </submittedName>
</protein>
<name>A0A2V4I2R6_9PSED</name>
<accession>A0A2V4I2R6</accession>
<dbReference type="Proteomes" id="UP000247620">
    <property type="component" value="Unassembled WGS sequence"/>
</dbReference>
<gene>
    <name evidence="2" type="ORF">DMX07_05930</name>
</gene>
<proteinExistence type="predicted"/>
<sequence>MIIGAGLVIRIKSQDLIFPISMPSVIIYIVSCRMVAGINKIRIILMKMGGPYKKILKSIRELRNRFF</sequence>
<evidence type="ECO:0000313" key="2">
    <source>
        <dbReference type="EMBL" id="PYB84091.1"/>
    </source>
</evidence>
<evidence type="ECO:0000256" key="1">
    <source>
        <dbReference type="SAM" id="Phobius"/>
    </source>
</evidence>
<comment type="caution">
    <text evidence="2">The sequence shown here is derived from an EMBL/GenBank/DDBJ whole genome shotgun (WGS) entry which is preliminary data.</text>
</comment>